<accession>A0A132Z7K4</accession>
<gene>
    <name evidence="1" type="ORF">FCF09_14230</name>
</gene>
<evidence type="ECO:0000313" key="1">
    <source>
        <dbReference type="EMBL" id="QHT44836.1"/>
    </source>
</evidence>
<name>A0A132Z7K4_ENTFC</name>
<reference evidence="1" key="1">
    <citation type="journal article" date="2020" name="J. Antimicrob. Chemother.">
        <title>Tandem amplification of the vanM gene cluster drives vancomycin resistance in vancomycin-variable enterococci.</title>
        <authorList>
            <person name="Sun L."/>
            <person name="Chen Y."/>
            <person name="Hua X."/>
            <person name="Chen Y."/>
            <person name="Hong J."/>
            <person name="Wu X."/>
            <person name="Jiang Y."/>
            <person name="van Schaik W."/>
            <person name="Qu T."/>
            <person name="Yu Y."/>
        </authorList>
    </citation>
    <scope>NUCLEOTIDE SEQUENCE [LARGE SCALE GENOMIC DNA]</scope>
    <source>
        <strain evidence="1">ZY2</strain>
        <plasmid evidence="1">pZY2</plasmid>
    </source>
</reference>
<proteinExistence type="predicted"/>
<dbReference type="AlphaFoldDB" id="A0A132Z7K4"/>
<geneLocation type="plasmid" evidence="1">
    <name>pZY2</name>
</geneLocation>
<organism evidence="1">
    <name type="scientific">Enterococcus faecium</name>
    <name type="common">Streptococcus faecium</name>
    <dbReference type="NCBI Taxonomy" id="1352"/>
    <lineage>
        <taxon>Bacteria</taxon>
        <taxon>Bacillati</taxon>
        <taxon>Bacillota</taxon>
        <taxon>Bacilli</taxon>
        <taxon>Lactobacillales</taxon>
        <taxon>Enterococcaceae</taxon>
        <taxon>Enterococcus</taxon>
    </lineage>
</organism>
<sequence>MPVKTNTEWLDICDELFDTKDKKELAMRVAYAIVQKDKYFAVPSTDYDIEVIVDPITGDKKLRVVIECNA</sequence>
<dbReference type="RefSeq" id="WP_002350507.1">
    <property type="nucleotide sequence ID" value="NZ_CP039730.1"/>
</dbReference>
<dbReference type="EMBL" id="CP039730">
    <property type="protein sequence ID" value="QHT44836.1"/>
    <property type="molecule type" value="Genomic_DNA"/>
</dbReference>
<protein>
    <submittedName>
        <fullName evidence="1">Uncharacterized protein</fullName>
    </submittedName>
</protein>
<keyword evidence="1" id="KW-0614">Plasmid</keyword>